<name>A0ACC1NFC4_9HYPO</name>
<accession>A0ACC1NFC4</accession>
<dbReference type="Proteomes" id="UP001143910">
    <property type="component" value="Unassembled WGS sequence"/>
</dbReference>
<evidence type="ECO:0000313" key="2">
    <source>
        <dbReference type="Proteomes" id="UP001143910"/>
    </source>
</evidence>
<dbReference type="EMBL" id="JANJQO010000419">
    <property type="protein sequence ID" value="KAJ2977985.1"/>
    <property type="molecule type" value="Genomic_DNA"/>
</dbReference>
<proteinExistence type="predicted"/>
<comment type="caution">
    <text evidence="1">The sequence shown here is derived from an EMBL/GenBank/DDBJ whole genome shotgun (WGS) entry which is preliminary data.</text>
</comment>
<organism evidence="1 2">
    <name type="scientific">Zarea fungicola</name>
    <dbReference type="NCBI Taxonomy" id="93591"/>
    <lineage>
        <taxon>Eukaryota</taxon>
        <taxon>Fungi</taxon>
        <taxon>Dikarya</taxon>
        <taxon>Ascomycota</taxon>
        <taxon>Pezizomycotina</taxon>
        <taxon>Sordariomycetes</taxon>
        <taxon>Hypocreomycetidae</taxon>
        <taxon>Hypocreales</taxon>
        <taxon>Cordycipitaceae</taxon>
        <taxon>Zarea</taxon>
    </lineage>
</organism>
<sequence>MVAEVGEGHLRAASAIARTCSVFSLLGCLFVIITFCTSKAFHQKPINRLVFYASFGNIMINIGTLMSRTYVDEVNSSGCQFQGFLLQMFLSADAYWTLAMAFNVYLTFYYKFDAARLRKMELYYFLFCYGVPGIPSIVFLFIKNSHGTRIYGNALLWCWIAPQFQVLRIASVYGPIWLVILCTFFIYIRAGRTIYMKRKQLQDFHSSDPDPLSVNGDAAIYPVKTTEVMVTSEPANRAATVPRDSYERAYTIQVVATNSANSMESAKLPPRVHVEADETATTTQPAGSNNINNNNNARSRQMLRAARRRNHELHNAAWSYTKCADPLLHGDPHHVDPVDGEPGFWNALIYVVISWAACKSFWHDLRHRPASGGATELAGLPRAASRLGRLPYHPSSAAGGNNGRRMEHVLQRSTSKHSNAFSTESAEELNGHSYANSRY</sequence>
<reference evidence="1" key="1">
    <citation type="submission" date="2022-08" db="EMBL/GenBank/DDBJ databases">
        <title>Genome Sequence of Lecanicillium fungicola.</title>
        <authorList>
            <person name="Buettner E."/>
        </authorList>
    </citation>
    <scope>NUCLEOTIDE SEQUENCE</scope>
    <source>
        <strain evidence="1">Babe33</strain>
    </source>
</reference>
<keyword evidence="2" id="KW-1185">Reference proteome</keyword>
<protein>
    <submittedName>
        <fullName evidence="1">Uncharacterized protein</fullName>
    </submittedName>
</protein>
<gene>
    <name evidence="1" type="ORF">NQ176_g4066</name>
</gene>
<evidence type="ECO:0000313" key="1">
    <source>
        <dbReference type="EMBL" id="KAJ2977985.1"/>
    </source>
</evidence>